<evidence type="ECO:0000256" key="6">
    <source>
        <dbReference type="ARBA" id="ARBA00023110"/>
    </source>
</evidence>
<evidence type="ECO:0000256" key="1">
    <source>
        <dbReference type="ARBA" id="ARBA00000971"/>
    </source>
</evidence>
<evidence type="ECO:0000256" key="11">
    <source>
        <dbReference type="HAMAP-Rule" id="MF_00303"/>
    </source>
</evidence>
<proteinExistence type="inferred from homology"/>
<name>A0ABT7SR90_9GAMM</name>
<dbReference type="Pfam" id="PF00254">
    <property type="entry name" value="FKBP_C"/>
    <property type="match status" value="1"/>
</dbReference>
<dbReference type="RefSeq" id="WP_289411521.1">
    <property type="nucleotide sequence ID" value="NZ_JAUCDY010000015.1"/>
</dbReference>
<dbReference type="EC" id="5.2.1.8" evidence="3 11"/>
<dbReference type="EMBL" id="JAUCDY010000015">
    <property type="protein sequence ID" value="MDM7858712.1"/>
    <property type="molecule type" value="Genomic_DNA"/>
</dbReference>
<dbReference type="NCBIfam" id="TIGR00115">
    <property type="entry name" value="tig"/>
    <property type="match status" value="1"/>
</dbReference>
<evidence type="ECO:0000256" key="8">
    <source>
        <dbReference type="ARBA" id="ARBA00023235"/>
    </source>
</evidence>
<dbReference type="Gene3D" id="3.30.70.1050">
    <property type="entry name" value="Trigger factor ribosome-binding domain"/>
    <property type="match status" value="1"/>
</dbReference>
<dbReference type="InterPro" id="IPR036611">
    <property type="entry name" value="Trigger_fac_ribosome-bd_sf"/>
</dbReference>
<organism evidence="15 16">
    <name type="scientific">Thiopseudomonas acetoxidans</name>
    <dbReference type="NCBI Taxonomy" id="3041622"/>
    <lineage>
        <taxon>Bacteria</taxon>
        <taxon>Pseudomonadati</taxon>
        <taxon>Pseudomonadota</taxon>
        <taxon>Gammaproteobacteria</taxon>
        <taxon>Pseudomonadales</taxon>
        <taxon>Pseudomonadaceae</taxon>
        <taxon>Thiopseudomonas</taxon>
    </lineage>
</organism>
<keyword evidence="11" id="KW-0963">Cytoplasm</keyword>
<dbReference type="Gene3D" id="3.10.50.40">
    <property type="match status" value="1"/>
</dbReference>
<keyword evidence="5 11" id="KW-0132">Cell division</keyword>
<comment type="caution">
    <text evidence="15">The sequence shown here is derived from an EMBL/GenBank/DDBJ whole genome shotgun (WGS) entry which is preliminary data.</text>
</comment>
<comment type="catalytic activity">
    <reaction evidence="1 11 12">
        <text>[protein]-peptidylproline (omega=180) = [protein]-peptidylproline (omega=0)</text>
        <dbReference type="Rhea" id="RHEA:16237"/>
        <dbReference type="Rhea" id="RHEA-COMP:10747"/>
        <dbReference type="Rhea" id="RHEA-COMP:10748"/>
        <dbReference type="ChEBI" id="CHEBI:83833"/>
        <dbReference type="ChEBI" id="CHEBI:83834"/>
        <dbReference type="EC" id="5.2.1.8"/>
    </reaction>
</comment>
<keyword evidence="7 11" id="KW-0143">Chaperone</keyword>
<dbReference type="SUPFAM" id="SSF54534">
    <property type="entry name" value="FKBP-like"/>
    <property type="match status" value="1"/>
</dbReference>
<evidence type="ECO:0000259" key="14">
    <source>
        <dbReference type="PROSITE" id="PS50059"/>
    </source>
</evidence>
<dbReference type="InterPro" id="IPR037041">
    <property type="entry name" value="Trigger_fac_C_sf"/>
</dbReference>
<evidence type="ECO:0000256" key="10">
    <source>
        <dbReference type="ARBA" id="ARBA00029986"/>
    </source>
</evidence>
<evidence type="ECO:0000256" key="13">
    <source>
        <dbReference type="RuleBase" id="RU003914"/>
    </source>
</evidence>
<accession>A0ABT7SR90</accession>
<gene>
    <name evidence="11 15" type="primary">tig</name>
    <name evidence="15" type="ORF">QEZ41_10595</name>
</gene>
<keyword evidence="16" id="KW-1185">Reference proteome</keyword>
<protein>
    <recommendedName>
        <fullName evidence="4 11">Trigger factor</fullName>
        <shortName evidence="11">TF</shortName>
        <ecNumber evidence="3 11">5.2.1.8</ecNumber>
    </recommendedName>
    <alternativeName>
        <fullName evidence="10 11">PPIase</fullName>
    </alternativeName>
</protein>
<feature type="domain" description="PPIase FKBP-type" evidence="14">
    <location>
        <begin position="161"/>
        <end position="243"/>
    </location>
</feature>
<comment type="domain">
    <text evidence="11">Consists of 3 domains; the N-terminus binds the ribosome, the middle domain has PPIase activity, while the C-terminus has intrinsic chaperone activity on its own.</text>
</comment>
<evidence type="ECO:0000313" key="15">
    <source>
        <dbReference type="EMBL" id="MDM7858712.1"/>
    </source>
</evidence>
<dbReference type="GO" id="GO:0003755">
    <property type="term" value="F:peptidyl-prolyl cis-trans isomerase activity"/>
    <property type="evidence" value="ECO:0007669"/>
    <property type="project" value="UniProtKB-EC"/>
</dbReference>
<evidence type="ECO:0000256" key="7">
    <source>
        <dbReference type="ARBA" id="ARBA00023186"/>
    </source>
</evidence>
<evidence type="ECO:0000256" key="3">
    <source>
        <dbReference type="ARBA" id="ARBA00013194"/>
    </source>
</evidence>
<dbReference type="PANTHER" id="PTHR30560">
    <property type="entry name" value="TRIGGER FACTOR CHAPERONE AND PEPTIDYL-PROLYL CIS/TRANS ISOMERASE"/>
    <property type="match status" value="1"/>
</dbReference>
<evidence type="ECO:0000256" key="2">
    <source>
        <dbReference type="ARBA" id="ARBA00005464"/>
    </source>
</evidence>
<evidence type="ECO:0000256" key="9">
    <source>
        <dbReference type="ARBA" id="ARBA00023306"/>
    </source>
</evidence>
<keyword evidence="9 11" id="KW-0131">Cell cycle</keyword>
<dbReference type="Proteomes" id="UP001241056">
    <property type="component" value="Unassembled WGS sequence"/>
</dbReference>
<dbReference type="Pfam" id="PF05697">
    <property type="entry name" value="Trigger_N"/>
    <property type="match status" value="1"/>
</dbReference>
<dbReference type="InterPro" id="IPR008880">
    <property type="entry name" value="Trigger_fac_C"/>
</dbReference>
<comment type="similarity">
    <text evidence="2 11 13">Belongs to the FKBP-type PPIase family. Tig subfamily.</text>
</comment>
<reference evidence="15 16" key="1">
    <citation type="submission" date="2023-06" db="EMBL/GenBank/DDBJ databases">
        <title>Thiopseudomonas sp. CY1220 draft genome sequence.</title>
        <authorList>
            <person name="Zhao G."/>
            <person name="An M."/>
        </authorList>
    </citation>
    <scope>NUCLEOTIDE SEQUENCE [LARGE SCALE GENOMIC DNA]</scope>
    <source>
        <strain evidence="15 16">CY1220</strain>
    </source>
</reference>
<dbReference type="SUPFAM" id="SSF109998">
    <property type="entry name" value="Triger factor/SurA peptide-binding domain-like"/>
    <property type="match status" value="1"/>
</dbReference>
<dbReference type="InterPro" id="IPR001179">
    <property type="entry name" value="PPIase_FKBP_dom"/>
</dbReference>
<keyword evidence="6 11" id="KW-0697">Rotamase</keyword>
<dbReference type="InterPro" id="IPR005215">
    <property type="entry name" value="Trig_fac"/>
</dbReference>
<comment type="subcellular location">
    <subcellularLocation>
        <location evidence="11">Cytoplasm</location>
    </subcellularLocation>
    <text evidence="11">About half TF is bound to the ribosome near the polypeptide exit tunnel while the other half is free in the cytoplasm.</text>
</comment>
<dbReference type="InterPro" id="IPR008881">
    <property type="entry name" value="Trigger_fac_ribosome-bd_bac"/>
</dbReference>
<dbReference type="HAMAP" id="MF_00303">
    <property type="entry name" value="Trigger_factor_Tig"/>
    <property type="match status" value="1"/>
</dbReference>
<evidence type="ECO:0000256" key="4">
    <source>
        <dbReference type="ARBA" id="ARBA00016902"/>
    </source>
</evidence>
<dbReference type="PIRSF" id="PIRSF003095">
    <property type="entry name" value="Trigger_factor"/>
    <property type="match status" value="1"/>
</dbReference>
<dbReference type="PROSITE" id="PS50059">
    <property type="entry name" value="FKBP_PPIASE"/>
    <property type="match status" value="1"/>
</dbReference>
<keyword evidence="8 11" id="KW-0413">Isomerase</keyword>
<dbReference type="Gene3D" id="1.10.3120.10">
    <property type="entry name" value="Trigger factor, C-terminal domain"/>
    <property type="match status" value="1"/>
</dbReference>
<comment type="function">
    <text evidence="11">Involved in protein export. Acts as a chaperone by maintaining the newly synthesized protein in an open conformation. Functions as a peptidyl-prolyl cis-trans isomerase.</text>
</comment>
<dbReference type="SUPFAM" id="SSF102735">
    <property type="entry name" value="Trigger factor ribosome-binding domain"/>
    <property type="match status" value="1"/>
</dbReference>
<evidence type="ECO:0000256" key="5">
    <source>
        <dbReference type="ARBA" id="ARBA00022618"/>
    </source>
</evidence>
<sequence>MQVSVESTSAIERRMTIGVPAERFESEVNKRLQRTAKQAKIPGFRPGKAPMSIIRQRYEEGVRQDVMGDLINSTFYEALTAEKINPAGAPSIEAKTFEKDKDFEYVATFEVYPEFEVAGLETIEVERLQAEVADSDVDNMLDILRKQNTRFTDVDRAAENGDQINIDFVGKIDGEVFAGGSAQGVPLVLGSGNMIPGFEEPLIGCKAGDEKIITPTFPENYQNLDLAGKQAEFSVKINAVQAPELPELDDEFFTLFGHTEGGLEGFRAEVAKNMGRELKAALKGKVKTQVFDALLETNKIEVPKAQIENEINRLRTQAVQQFGGNVKPEQLPADMFAAQAERRVALGLIVAQMIKQFDIKAEEDVVRSTIEDMASAYQDPQQVIDWYNQNEEQLEEVRASVLEDQVVETVLAKAKVTDKKVSYEEAVNTAAPQAAKD</sequence>
<dbReference type="Pfam" id="PF05698">
    <property type="entry name" value="Trigger_C"/>
    <property type="match status" value="1"/>
</dbReference>
<dbReference type="PANTHER" id="PTHR30560:SF3">
    <property type="entry name" value="TRIGGER FACTOR-LIKE PROTEIN TIG, CHLOROPLASTIC"/>
    <property type="match status" value="1"/>
</dbReference>
<evidence type="ECO:0000313" key="16">
    <source>
        <dbReference type="Proteomes" id="UP001241056"/>
    </source>
</evidence>
<dbReference type="InterPro" id="IPR027304">
    <property type="entry name" value="Trigger_fact/SurA_dom_sf"/>
</dbReference>
<evidence type="ECO:0000256" key="12">
    <source>
        <dbReference type="PROSITE-ProRule" id="PRU00277"/>
    </source>
</evidence>
<dbReference type="InterPro" id="IPR046357">
    <property type="entry name" value="PPIase_dom_sf"/>
</dbReference>